<protein>
    <submittedName>
        <fullName evidence="1">DNA-packaging protein</fullName>
    </submittedName>
</protein>
<accession>A0A8S5R9U2</accession>
<proteinExistence type="predicted"/>
<organism evidence="1">
    <name type="scientific">virus sp. ctpeS3</name>
    <dbReference type="NCBI Taxonomy" id="2826815"/>
    <lineage>
        <taxon>Viruses</taxon>
    </lineage>
</organism>
<dbReference type="EMBL" id="BK015845">
    <property type="protein sequence ID" value="DAE27748.1"/>
    <property type="molecule type" value="Genomic_DNA"/>
</dbReference>
<name>A0A8S5R9U2_9VIRU</name>
<evidence type="ECO:0000313" key="1">
    <source>
        <dbReference type="EMBL" id="DAE27748.1"/>
    </source>
</evidence>
<reference evidence="1" key="1">
    <citation type="journal article" date="2021" name="Proc. Natl. Acad. Sci. U.S.A.">
        <title>A Catalog of Tens of Thousands of Viruses from Human Metagenomes Reveals Hidden Associations with Chronic Diseases.</title>
        <authorList>
            <person name="Tisza M.J."/>
            <person name="Buck C.B."/>
        </authorList>
    </citation>
    <scope>NUCLEOTIDE SEQUENCE</scope>
    <source>
        <strain evidence="1">CtpeS3</strain>
    </source>
</reference>
<sequence>MADQEEIVFYENEIEMYLDEFCQQCKPPIEDMSKEPQGKWNAALMYINKYVFRGTDKLKLNKPYDNYNNIHNSNLNNSNCNAYDVNAVNKLCDIYIYLCGVYDKEVSIMGFSKLSGIDWNSINVWSHEKPNSPRLGIYQKLCKEREESLSSKLIAGAKNPVGVIAVLNRQFGWASPYTADSNRQKQALTVDQLPQLGGANSQNIKALTSDNMVDNAK</sequence>